<evidence type="ECO:0000259" key="5">
    <source>
        <dbReference type="PROSITE" id="PS01180"/>
    </source>
</evidence>
<feature type="region of interest" description="Disordered" evidence="3">
    <location>
        <begin position="672"/>
        <end position="691"/>
    </location>
</feature>
<dbReference type="PROSITE" id="PS01180">
    <property type="entry name" value="CUB"/>
    <property type="match status" value="1"/>
</dbReference>
<keyword evidence="4" id="KW-0812">Transmembrane</keyword>
<feature type="domain" description="CUB" evidence="5">
    <location>
        <begin position="722"/>
        <end position="850"/>
    </location>
</feature>
<sequence length="1251" mass="137891">MRRVMVRYRQASRCLFQQQQLPGGFRSNMLALSSIVALSVVAFFAYAGFIESFTRGMLVAGGTYKSNRPTRHHQPTSTTLEPFDETPEIELTTAINMNDTINNINADGYNMNISSTVMPTLNGSLQQVDLCHVENVIVPLSAHVDGQPPKELTFKSLEFPFKRSNPLICSWNVKVSDNCRRGLVTMKINERSRLSGDKGCTKGYYRVSPFMKETKICGRINNVPSFQWYVEDHQPENVTITLKHSGLNDGYSEGLGFTLSGECVPDESNLTISKAIKSYNNWMDQLISKRATDGLTVVLPGDALMPFDPVRLWENRTNVTKGPIEFLNVTISDDNSHPLTTQQSNSNQTDISHDETTTTSSHNISLSTLNETDPIHLPITLNVVTQSPPPPTTTTTTTTTTEQSIETTTTVRPSLIDNNDPVIPRPHHYSSPLTNNFPMIRRRPLPSTTTKKPIIKDTTSRRPTLTIFPARKRPVAQVSDNPDEEIPWLILKSPPASDPSLSYRIPTTAAVTPRPFHHQEEVHRPVIRRPLVRLPSTTVRPFDSPSTPDIPWVILKSPQRNKESSSSSTTLTHYPPEKKPSNVPTTKVPIVDDDGIPWLILKSPDPSNKLAVTQELMSKSLELYEETHRHHPVHSATVEMRQLFLVLLFDLVVHFTSAGILDSFLSGLHSAADESETSPSNNHPPSEDQTALALSNNKKWHTNSSSFYLPTEDGGQLRVDLCEGDILVPLSLDGKNEVIVKATNFPFKRSTPLICSWNVNVTKNCWRGMVTMKINGYSRLADVKGCNHGYYTVSPFMNDTKICGRINEVPEFKWYVENQQPENVTITLRHAGLNDGFAEGLGFTLSGECLPNGYEMTMAKANESYNIWLQQLAMKQSTPGGGPTVFTPSTEPDPLDPVNVTSSSDESTTIPSTTLSPTIENGTTVAVNSTQDLQTSTVEPPVLIQSNTSSSINQSLADSHPENITVILSTSSINNVTENPSAIHQESTINSTVSPGADPVDLPDRNSTLSNETLVLSTAESTGNISSSTTKRPSSSVYISNDNPDGDIPWLILNAPNNDGLAPEYNPSANGSKPESVQQSSTINNKTSIYSQQQIPAEDDPLSSSPYRKRPYSPEVNAPHLGNNKTNFSADNTTEPATTSAGHVGQLSNKRRPATANDHSTDPDAEVILIDVVLKSPNKIHRPNRFQNNYSTNGSLRIPPVRPPRNSTIKGSSLLSSKRRRPAATTIKASNPNRPNFYKPPLRNPLLTFDD</sequence>
<evidence type="ECO:0000256" key="4">
    <source>
        <dbReference type="SAM" id="Phobius"/>
    </source>
</evidence>
<organism evidence="6 7">
    <name type="scientific">Daphnia galeata</name>
    <dbReference type="NCBI Taxonomy" id="27404"/>
    <lineage>
        <taxon>Eukaryota</taxon>
        <taxon>Metazoa</taxon>
        <taxon>Ecdysozoa</taxon>
        <taxon>Arthropoda</taxon>
        <taxon>Crustacea</taxon>
        <taxon>Branchiopoda</taxon>
        <taxon>Diplostraca</taxon>
        <taxon>Cladocera</taxon>
        <taxon>Anomopoda</taxon>
        <taxon>Daphniidae</taxon>
        <taxon>Daphnia</taxon>
    </lineage>
</organism>
<feature type="transmembrane region" description="Helical" evidence="4">
    <location>
        <begin position="29"/>
        <end position="49"/>
    </location>
</feature>
<feature type="region of interest" description="Disordered" evidence="3">
    <location>
        <begin position="382"/>
        <end position="409"/>
    </location>
</feature>
<feature type="region of interest" description="Disordered" evidence="3">
    <location>
        <begin position="1017"/>
        <end position="1162"/>
    </location>
</feature>
<feature type="disulfide bond" evidence="2">
    <location>
        <begin position="786"/>
        <end position="803"/>
    </location>
</feature>
<feature type="compositionally biased region" description="Polar residues" evidence="3">
    <location>
        <begin position="1067"/>
        <end position="1095"/>
    </location>
</feature>
<evidence type="ECO:0000256" key="2">
    <source>
        <dbReference type="PROSITE-ProRule" id="PRU00059"/>
    </source>
</evidence>
<comment type="caution">
    <text evidence="6">The sequence shown here is derived from an EMBL/GenBank/DDBJ whole genome shotgun (WGS) entry which is preliminary data.</text>
</comment>
<keyword evidence="7" id="KW-1185">Reference proteome</keyword>
<keyword evidence="4" id="KW-0472">Membrane</keyword>
<dbReference type="InterPro" id="IPR000859">
    <property type="entry name" value="CUB_dom"/>
</dbReference>
<feature type="compositionally biased region" description="Low complexity" evidence="3">
    <location>
        <begin position="1026"/>
        <end position="1036"/>
    </location>
</feature>
<evidence type="ECO:0000313" key="7">
    <source>
        <dbReference type="Proteomes" id="UP000789390"/>
    </source>
</evidence>
<protein>
    <recommendedName>
        <fullName evidence="5">CUB domain-containing protein</fullName>
    </recommendedName>
</protein>
<feature type="compositionally biased region" description="Polar residues" evidence="3">
    <location>
        <begin position="335"/>
        <end position="350"/>
    </location>
</feature>
<keyword evidence="1 2" id="KW-1015">Disulfide bond</keyword>
<evidence type="ECO:0000256" key="1">
    <source>
        <dbReference type="ARBA" id="ARBA00023157"/>
    </source>
</evidence>
<proteinExistence type="predicted"/>
<reference evidence="6" key="1">
    <citation type="submission" date="2021-11" db="EMBL/GenBank/DDBJ databases">
        <authorList>
            <person name="Schell T."/>
        </authorList>
    </citation>
    <scope>NUCLEOTIDE SEQUENCE</scope>
    <source>
        <strain evidence="6">M5</strain>
    </source>
</reference>
<feature type="compositionally biased region" description="Low complexity" evidence="3">
    <location>
        <begin position="907"/>
        <end position="919"/>
    </location>
</feature>
<keyword evidence="4" id="KW-1133">Transmembrane helix</keyword>
<feature type="region of interest" description="Disordered" evidence="3">
    <location>
        <begin position="335"/>
        <end position="362"/>
    </location>
</feature>
<feature type="region of interest" description="Disordered" evidence="3">
    <location>
        <begin position="427"/>
        <end position="453"/>
    </location>
</feature>
<dbReference type="AlphaFoldDB" id="A0A8J2RM30"/>
<feature type="region of interest" description="Disordered" evidence="3">
    <location>
        <begin position="550"/>
        <end position="587"/>
    </location>
</feature>
<comment type="caution">
    <text evidence="2">Lacks conserved residue(s) required for the propagation of feature annotation.</text>
</comment>
<dbReference type="Proteomes" id="UP000789390">
    <property type="component" value="Unassembled WGS sequence"/>
</dbReference>
<feature type="compositionally biased region" description="Polar residues" evidence="3">
    <location>
        <begin position="1123"/>
        <end position="1141"/>
    </location>
</feature>
<feature type="region of interest" description="Disordered" evidence="3">
    <location>
        <begin position="878"/>
        <end position="922"/>
    </location>
</feature>
<dbReference type="EMBL" id="CAKKLH010000257">
    <property type="protein sequence ID" value="CAH0107113.1"/>
    <property type="molecule type" value="Genomic_DNA"/>
</dbReference>
<feature type="compositionally biased region" description="Polar residues" evidence="3">
    <location>
        <begin position="677"/>
        <end position="691"/>
    </location>
</feature>
<evidence type="ECO:0000256" key="3">
    <source>
        <dbReference type="SAM" id="MobiDB-lite"/>
    </source>
</evidence>
<feature type="region of interest" description="Disordered" evidence="3">
    <location>
        <begin position="1184"/>
        <end position="1251"/>
    </location>
</feature>
<accession>A0A8J2RM30</accession>
<feature type="compositionally biased region" description="Low complexity" evidence="3">
    <location>
        <begin position="393"/>
        <end position="409"/>
    </location>
</feature>
<feature type="compositionally biased region" description="Polar residues" evidence="3">
    <location>
        <begin position="1185"/>
        <end position="1195"/>
    </location>
</feature>
<gene>
    <name evidence="6" type="ORF">DGAL_LOCUS10401</name>
</gene>
<name>A0A8J2RM30_9CRUS</name>
<evidence type="ECO:0000313" key="6">
    <source>
        <dbReference type="EMBL" id="CAH0107113.1"/>
    </source>
</evidence>